<feature type="binding site" evidence="7">
    <location>
        <begin position="85"/>
        <end position="86"/>
    </location>
    <ligand>
        <name>(2S)-2-hydroxy-3-oxobutyl phosphate</name>
        <dbReference type="ChEBI" id="CHEBI:58830"/>
    </ligand>
</feature>
<evidence type="ECO:0000256" key="4">
    <source>
        <dbReference type="ARBA" id="ARBA00022619"/>
    </source>
</evidence>
<dbReference type="EMBL" id="CP047045">
    <property type="protein sequence ID" value="QGZ95288.1"/>
    <property type="molecule type" value="Genomic_DNA"/>
</dbReference>
<accession>A0A6I6MPI2</accession>
<dbReference type="KEGG" id="tsv:DSM104635_02137"/>
<organism evidence="8 9">
    <name type="scientific">Terricaulis silvestris</name>
    <dbReference type="NCBI Taxonomy" id="2686094"/>
    <lineage>
        <taxon>Bacteria</taxon>
        <taxon>Pseudomonadati</taxon>
        <taxon>Pseudomonadota</taxon>
        <taxon>Alphaproteobacteria</taxon>
        <taxon>Caulobacterales</taxon>
        <taxon>Caulobacteraceae</taxon>
        <taxon>Terricaulis</taxon>
    </lineage>
</organism>
<dbReference type="GO" id="GO:0005829">
    <property type="term" value="C:cytosol"/>
    <property type="evidence" value="ECO:0007669"/>
    <property type="project" value="TreeGrafter"/>
</dbReference>
<evidence type="ECO:0000256" key="1">
    <source>
        <dbReference type="ARBA" id="ARBA00004917"/>
    </source>
</evidence>
<dbReference type="Pfam" id="PF00885">
    <property type="entry name" value="DMRL_synthase"/>
    <property type="match status" value="1"/>
</dbReference>
<dbReference type="GO" id="GO:0009231">
    <property type="term" value="P:riboflavin biosynthetic process"/>
    <property type="evidence" value="ECO:0007669"/>
    <property type="project" value="UniProtKB-UniRule"/>
</dbReference>
<sequence length="158" mass="16818">MKTDVEKFPVASVPGARLLMVISPYYNGVADMMQRGAEAAAEDAKATLDRVFVPGAFEIPAAIALAAKTESWDGYLALGCVVRGETSHYDYVCGENARGLMDLTVREGLAIGYGILTVNTLAQAEERADPGRGDKGGESARAALAMIALKRHFAELPR</sequence>
<comment type="catalytic activity">
    <reaction evidence="6 7">
        <text>(2S)-2-hydroxy-3-oxobutyl phosphate + 5-amino-6-(D-ribitylamino)uracil = 6,7-dimethyl-8-(1-D-ribityl)lumazine + phosphate + 2 H2O + H(+)</text>
        <dbReference type="Rhea" id="RHEA:26152"/>
        <dbReference type="ChEBI" id="CHEBI:15377"/>
        <dbReference type="ChEBI" id="CHEBI:15378"/>
        <dbReference type="ChEBI" id="CHEBI:15934"/>
        <dbReference type="ChEBI" id="CHEBI:43474"/>
        <dbReference type="ChEBI" id="CHEBI:58201"/>
        <dbReference type="ChEBI" id="CHEBI:58830"/>
        <dbReference type="EC" id="2.5.1.78"/>
    </reaction>
</comment>
<dbReference type="InterPro" id="IPR034964">
    <property type="entry name" value="LS"/>
</dbReference>
<evidence type="ECO:0000256" key="3">
    <source>
        <dbReference type="ARBA" id="ARBA00012664"/>
    </source>
</evidence>
<feature type="binding site" evidence="7">
    <location>
        <position position="113"/>
    </location>
    <ligand>
        <name>5-amino-6-(D-ribitylamino)uracil</name>
        <dbReference type="ChEBI" id="CHEBI:15934"/>
    </ligand>
</feature>
<name>A0A6I6MPI2_9CAUL</name>
<dbReference type="SUPFAM" id="SSF52121">
    <property type="entry name" value="Lumazine synthase"/>
    <property type="match status" value="1"/>
</dbReference>
<evidence type="ECO:0000256" key="7">
    <source>
        <dbReference type="HAMAP-Rule" id="MF_00178"/>
    </source>
</evidence>
<dbReference type="GO" id="GO:0009349">
    <property type="term" value="C:riboflavin synthase complex"/>
    <property type="evidence" value="ECO:0007669"/>
    <property type="project" value="UniProtKB-UniRule"/>
</dbReference>
<dbReference type="NCBIfam" id="TIGR00114">
    <property type="entry name" value="lumazine-synth"/>
    <property type="match status" value="1"/>
</dbReference>
<dbReference type="RefSeq" id="WP_228445652.1">
    <property type="nucleotide sequence ID" value="NZ_CP047045.1"/>
</dbReference>
<dbReference type="UniPathway" id="UPA00275">
    <property type="reaction ID" value="UER00404"/>
</dbReference>
<reference evidence="9" key="1">
    <citation type="submission" date="2019-12" db="EMBL/GenBank/DDBJ databases">
        <title>Complete genome of Terracaulis silvestris 0127_4.</title>
        <authorList>
            <person name="Vieira S."/>
            <person name="Riedel T."/>
            <person name="Sproer C."/>
            <person name="Pascual J."/>
            <person name="Boedeker C."/>
            <person name="Overmann J."/>
        </authorList>
    </citation>
    <scope>NUCLEOTIDE SEQUENCE [LARGE SCALE GENOMIC DNA]</scope>
    <source>
        <strain evidence="9">0127_4</strain>
    </source>
</reference>
<dbReference type="AlphaFoldDB" id="A0A6I6MPI2"/>
<keyword evidence="9" id="KW-1185">Reference proteome</keyword>
<dbReference type="EC" id="2.5.1.78" evidence="3 7"/>
<feature type="binding site" evidence="7">
    <location>
        <begin position="56"/>
        <end position="58"/>
    </location>
    <ligand>
        <name>5-amino-6-(D-ribitylamino)uracil</name>
        <dbReference type="ChEBI" id="CHEBI:15934"/>
    </ligand>
</feature>
<feature type="binding site" evidence="7">
    <location>
        <position position="25"/>
    </location>
    <ligand>
        <name>5-amino-6-(D-ribitylamino)uracil</name>
        <dbReference type="ChEBI" id="CHEBI:15934"/>
    </ligand>
</feature>
<evidence type="ECO:0000313" key="9">
    <source>
        <dbReference type="Proteomes" id="UP000431269"/>
    </source>
</evidence>
<feature type="binding site" evidence="7">
    <location>
        <begin position="80"/>
        <end position="82"/>
    </location>
    <ligand>
        <name>5-amino-6-(D-ribitylamino)uracil</name>
        <dbReference type="ChEBI" id="CHEBI:15934"/>
    </ligand>
</feature>
<keyword evidence="4 7" id="KW-0686">Riboflavin biosynthesis</keyword>
<evidence type="ECO:0000256" key="2">
    <source>
        <dbReference type="ARBA" id="ARBA00007424"/>
    </source>
</evidence>
<dbReference type="CDD" id="cd09209">
    <property type="entry name" value="Lumazine_synthase-I"/>
    <property type="match status" value="1"/>
</dbReference>
<evidence type="ECO:0000256" key="6">
    <source>
        <dbReference type="ARBA" id="ARBA00048785"/>
    </source>
</evidence>
<evidence type="ECO:0000313" key="8">
    <source>
        <dbReference type="EMBL" id="QGZ95288.1"/>
    </source>
</evidence>
<evidence type="ECO:0000256" key="5">
    <source>
        <dbReference type="ARBA" id="ARBA00022679"/>
    </source>
</evidence>
<feature type="active site" description="Proton donor" evidence="7">
    <location>
        <position position="88"/>
    </location>
</feature>
<dbReference type="PANTHER" id="PTHR21058:SF0">
    <property type="entry name" value="6,7-DIMETHYL-8-RIBITYLLUMAZINE SYNTHASE"/>
    <property type="match status" value="1"/>
</dbReference>
<comment type="pathway">
    <text evidence="1 7">Cofactor biosynthesis; riboflavin biosynthesis; riboflavin from 2-hydroxy-3-oxobutyl phosphate and 5-amino-6-(D-ribitylamino)uracil: step 1/2.</text>
</comment>
<dbReference type="GO" id="GO:0000906">
    <property type="term" value="F:6,7-dimethyl-8-ribityllumazine synthase activity"/>
    <property type="evidence" value="ECO:0007669"/>
    <property type="project" value="UniProtKB-UniRule"/>
</dbReference>
<proteinExistence type="inferred from homology"/>
<dbReference type="InterPro" id="IPR002180">
    <property type="entry name" value="LS/RS"/>
</dbReference>
<dbReference type="Proteomes" id="UP000431269">
    <property type="component" value="Chromosome"/>
</dbReference>
<dbReference type="PANTHER" id="PTHR21058">
    <property type="entry name" value="6,7-DIMETHYL-8-RIBITYLLUMAZINE SYNTHASE DMRL SYNTHASE LUMAZINE SYNTHASE"/>
    <property type="match status" value="1"/>
</dbReference>
<dbReference type="Gene3D" id="3.40.50.960">
    <property type="entry name" value="Lumazine/riboflavin synthase"/>
    <property type="match status" value="1"/>
</dbReference>
<comment type="similarity">
    <text evidence="2 7">Belongs to the DMRL synthase family.</text>
</comment>
<protein>
    <recommendedName>
        <fullName evidence="3 7">6,7-dimethyl-8-ribityllumazine synthase</fullName>
        <shortName evidence="7">DMRL synthase</shortName>
        <shortName evidence="7">LS</shortName>
        <shortName evidence="7">Lumazine synthase</shortName>
        <ecNumber evidence="3 7">2.5.1.78</ecNumber>
    </recommendedName>
</protein>
<dbReference type="HAMAP" id="MF_00178">
    <property type="entry name" value="Lumazine_synth"/>
    <property type="match status" value="1"/>
</dbReference>
<dbReference type="InterPro" id="IPR036467">
    <property type="entry name" value="LS/RS_sf"/>
</dbReference>
<feature type="binding site" evidence="7">
    <location>
        <position position="127"/>
    </location>
    <ligand>
        <name>(2S)-2-hydroxy-3-oxobutyl phosphate</name>
        <dbReference type="ChEBI" id="CHEBI:58830"/>
    </ligand>
</feature>
<gene>
    <name evidence="8" type="primary">ribH1</name>
    <name evidence="7" type="synonym">ribH</name>
    <name evidence="8" type="ORF">DSM104635_02137</name>
</gene>
<comment type="function">
    <text evidence="7">Catalyzes the formation of 6,7-dimethyl-8-ribityllumazine by condensation of 5-amino-6-(D-ribitylamino)uracil with 3,4-dihydroxy-2-butanone 4-phosphate. This is the penultimate step in the biosynthesis of riboflavin.</text>
</comment>
<keyword evidence="5 7" id="KW-0808">Transferase</keyword>